<evidence type="ECO:0000313" key="9">
    <source>
        <dbReference type="EMBL" id="OIJ10488.1"/>
    </source>
</evidence>
<sequence>MLLFPTIKKRRLDFSKGLTAGLSIALGYMPVALTFGFIANTTGLTITETLAMSAFVFAGAAQYMSLSLIAIGTGALEIIFTTFIINIRHLLMTTVINDKAEKDHPIIKGIYAFGITDEVFAVTSTKEGRLSSSYIFGVAFIAYSSWVINSGIGYVIGTSLPETLQKSMSIALYALFIALLAPSLKKHRKVISLASFAAIFNSLFTFVIPSGWAIICATILSSIIIEVIYSKKQPYLNKELGKNQECG</sequence>
<dbReference type="AlphaFoldDB" id="A0A1S2LDC3"/>
<keyword evidence="4" id="KW-1003">Cell membrane</keyword>
<evidence type="ECO:0000256" key="3">
    <source>
        <dbReference type="ARBA" id="ARBA00022448"/>
    </source>
</evidence>
<feature type="transmembrane region" description="Helical" evidence="8">
    <location>
        <begin position="20"/>
        <end position="40"/>
    </location>
</feature>
<evidence type="ECO:0000256" key="8">
    <source>
        <dbReference type="SAM" id="Phobius"/>
    </source>
</evidence>
<feature type="transmembrane region" description="Helical" evidence="8">
    <location>
        <begin position="163"/>
        <end position="181"/>
    </location>
</feature>
<dbReference type="EMBL" id="MLQR01000050">
    <property type="protein sequence ID" value="OIJ10488.1"/>
    <property type="molecule type" value="Genomic_DNA"/>
</dbReference>
<gene>
    <name evidence="9" type="ORF">BKP37_18305</name>
</gene>
<accession>A0A1S2LDC3</accession>
<dbReference type="PANTHER" id="PTHR34979:SF1">
    <property type="entry name" value="INNER MEMBRANE PROTEIN YGAZ"/>
    <property type="match status" value="1"/>
</dbReference>
<proteinExistence type="inferred from homology"/>
<reference evidence="9 10" key="1">
    <citation type="submission" date="2016-10" db="EMBL/GenBank/DDBJ databases">
        <title>Draft genome sequences of four alkaliphilic bacteria belonging to the Anaerobacillus genus.</title>
        <authorList>
            <person name="Bassil N.M."/>
            <person name="Lloyd J.R."/>
        </authorList>
    </citation>
    <scope>NUCLEOTIDE SEQUENCE [LARGE SCALE GENOMIC DNA]</scope>
    <source>
        <strain evidence="9 10">DSM 18345</strain>
    </source>
</reference>
<evidence type="ECO:0000256" key="7">
    <source>
        <dbReference type="ARBA" id="ARBA00023136"/>
    </source>
</evidence>
<feature type="transmembrane region" description="Helical" evidence="8">
    <location>
        <begin position="212"/>
        <end position="229"/>
    </location>
</feature>
<dbReference type="GO" id="GO:0005886">
    <property type="term" value="C:plasma membrane"/>
    <property type="evidence" value="ECO:0007669"/>
    <property type="project" value="UniProtKB-SubCell"/>
</dbReference>
<keyword evidence="7 8" id="KW-0472">Membrane</keyword>
<organism evidence="9 10">
    <name type="scientific">Anaerobacillus alkalilacustris</name>
    <dbReference type="NCBI Taxonomy" id="393763"/>
    <lineage>
        <taxon>Bacteria</taxon>
        <taxon>Bacillati</taxon>
        <taxon>Bacillota</taxon>
        <taxon>Bacilli</taxon>
        <taxon>Bacillales</taxon>
        <taxon>Bacillaceae</taxon>
        <taxon>Anaerobacillus</taxon>
    </lineage>
</organism>
<keyword evidence="6 8" id="KW-1133">Transmembrane helix</keyword>
<dbReference type="Proteomes" id="UP000179524">
    <property type="component" value="Unassembled WGS sequence"/>
</dbReference>
<dbReference type="GO" id="GO:1903785">
    <property type="term" value="P:L-valine transmembrane transport"/>
    <property type="evidence" value="ECO:0007669"/>
    <property type="project" value="TreeGrafter"/>
</dbReference>
<dbReference type="Pfam" id="PF03591">
    <property type="entry name" value="AzlC"/>
    <property type="match status" value="1"/>
</dbReference>
<feature type="transmembrane region" description="Helical" evidence="8">
    <location>
        <begin position="190"/>
        <end position="206"/>
    </location>
</feature>
<evidence type="ECO:0000313" key="10">
    <source>
        <dbReference type="Proteomes" id="UP000179524"/>
    </source>
</evidence>
<evidence type="ECO:0000256" key="1">
    <source>
        <dbReference type="ARBA" id="ARBA00004651"/>
    </source>
</evidence>
<comment type="similarity">
    <text evidence="2">Belongs to the AzlC family.</text>
</comment>
<dbReference type="InterPro" id="IPR011606">
    <property type="entry name" value="Brnchd-chn_aa_trnsp_permease"/>
</dbReference>
<comment type="subcellular location">
    <subcellularLocation>
        <location evidence="1">Cell membrane</location>
        <topology evidence="1">Multi-pass membrane protein</topology>
    </subcellularLocation>
</comment>
<name>A0A1S2LDC3_9BACI</name>
<keyword evidence="3" id="KW-0813">Transport</keyword>
<evidence type="ECO:0000256" key="2">
    <source>
        <dbReference type="ARBA" id="ARBA00010735"/>
    </source>
</evidence>
<dbReference type="PANTHER" id="PTHR34979">
    <property type="entry name" value="INNER MEMBRANE PROTEIN YGAZ"/>
    <property type="match status" value="1"/>
</dbReference>
<feature type="transmembrane region" description="Helical" evidence="8">
    <location>
        <begin position="60"/>
        <end position="85"/>
    </location>
</feature>
<protein>
    <submittedName>
        <fullName evidence="9">Branched-chain amino acid ABC transporter permease</fullName>
    </submittedName>
</protein>
<keyword evidence="5 8" id="KW-0812">Transmembrane</keyword>
<evidence type="ECO:0000256" key="5">
    <source>
        <dbReference type="ARBA" id="ARBA00022692"/>
    </source>
</evidence>
<evidence type="ECO:0000256" key="6">
    <source>
        <dbReference type="ARBA" id="ARBA00022989"/>
    </source>
</evidence>
<dbReference type="RefSeq" id="WP_071311061.1">
    <property type="nucleotide sequence ID" value="NZ_MLQR01000050.1"/>
</dbReference>
<keyword evidence="10" id="KW-1185">Reference proteome</keyword>
<dbReference type="OrthoDB" id="3177005at2"/>
<feature type="transmembrane region" description="Helical" evidence="8">
    <location>
        <begin position="134"/>
        <end position="157"/>
    </location>
</feature>
<evidence type="ECO:0000256" key="4">
    <source>
        <dbReference type="ARBA" id="ARBA00022475"/>
    </source>
</evidence>
<comment type="caution">
    <text evidence="9">The sequence shown here is derived from an EMBL/GenBank/DDBJ whole genome shotgun (WGS) entry which is preliminary data.</text>
</comment>